<dbReference type="Gene3D" id="3.40.190.10">
    <property type="entry name" value="Periplasmic binding protein-like II"/>
    <property type="match status" value="2"/>
</dbReference>
<sequence>MDFSLFKSSRFRRGSIVSTALLITASLISPLSSPASAADSCTDTLTKTQAASYVRMSSYQQPPHGWFDINSGKYQGIDVEVIEEVLKGLTIKDWDYVTADWGAMIPGLKACRWDIMSIGMTYTKLRSEQVQFSLPVYQYGVAMLVAKGNPKKIKGKANWKGKKVGGIIGSTDDQVIGGVKGATYVPFTKYSDLYRALSTGRIDAGMVDELQGAYDFKLQPQPKITLLKQWTGKAVGISSIVMRTGDTAWVNAVNEQLKIMRANGKLKAILLKYGMPDTAYVTCDAPTSFTADGIAQCL</sequence>
<dbReference type="PANTHER" id="PTHR35936:SF17">
    <property type="entry name" value="ARGININE-BINDING EXTRACELLULAR PROTEIN ARTP"/>
    <property type="match status" value="1"/>
</dbReference>
<name>A0A6J7GXC5_9ZZZZ</name>
<evidence type="ECO:0000313" key="3">
    <source>
        <dbReference type="EMBL" id="CAB4913217.1"/>
    </source>
</evidence>
<accession>A0A6J7GXC5</accession>
<dbReference type="PANTHER" id="PTHR35936">
    <property type="entry name" value="MEMBRANE-BOUND LYTIC MUREIN TRANSGLYCOSYLASE F"/>
    <property type="match status" value="1"/>
</dbReference>
<feature type="domain" description="Solute-binding protein family 3/N-terminal" evidence="2">
    <location>
        <begin position="53"/>
        <end position="277"/>
    </location>
</feature>
<keyword evidence="1" id="KW-0732">Signal</keyword>
<dbReference type="AlphaFoldDB" id="A0A6J7GXC5"/>
<dbReference type="Pfam" id="PF00497">
    <property type="entry name" value="SBP_bac_3"/>
    <property type="match status" value="1"/>
</dbReference>
<reference evidence="3" key="1">
    <citation type="submission" date="2020-05" db="EMBL/GenBank/DDBJ databases">
        <authorList>
            <person name="Chiriac C."/>
            <person name="Salcher M."/>
            <person name="Ghai R."/>
            <person name="Kavagutti S V."/>
        </authorList>
    </citation>
    <scope>NUCLEOTIDE SEQUENCE</scope>
</reference>
<protein>
    <submittedName>
        <fullName evidence="3">Unannotated protein</fullName>
    </submittedName>
</protein>
<evidence type="ECO:0000256" key="1">
    <source>
        <dbReference type="ARBA" id="ARBA00022729"/>
    </source>
</evidence>
<dbReference type="SUPFAM" id="SSF53850">
    <property type="entry name" value="Periplasmic binding protein-like II"/>
    <property type="match status" value="1"/>
</dbReference>
<dbReference type="SMART" id="SM00062">
    <property type="entry name" value="PBPb"/>
    <property type="match status" value="1"/>
</dbReference>
<proteinExistence type="predicted"/>
<dbReference type="EMBL" id="CAFBMS010000015">
    <property type="protein sequence ID" value="CAB4913217.1"/>
    <property type="molecule type" value="Genomic_DNA"/>
</dbReference>
<dbReference type="InterPro" id="IPR001638">
    <property type="entry name" value="Solute-binding_3/MltF_N"/>
</dbReference>
<evidence type="ECO:0000259" key="2">
    <source>
        <dbReference type="SMART" id="SM00062"/>
    </source>
</evidence>
<organism evidence="3">
    <name type="scientific">freshwater metagenome</name>
    <dbReference type="NCBI Taxonomy" id="449393"/>
    <lineage>
        <taxon>unclassified sequences</taxon>
        <taxon>metagenomes</taxon>
        <taxon>ecological metagenomes</taxon>
    </lineage>
</organism>
<gene>
    <name evidence="3" type="ORF">UFOPK3614_00421</name>
</gene>